<evidence type="ECO:0000256" key="13">
    <source>
        <dbReference type="SAM" id="Phobius"/>
    </source>
</evidence>
<dbReference type="PANTHER" id="PTHR30529:SF1">
    <property type="entry name" value="CYTOCHROME B561 HOMOLOG 2"/>
    <property type="match status" value="1"/>
</dbReference>
<accession>A0ABW2A0X5</accession>
<comment type="cofactor">
    <cofactor evidence="1">
        <name>heme b</name>
        <dbReference type="ChEBI" id="CHEBI:60344"/>
    </cofactor>
</comment>
<sequence>MSWFGLFTWPDLVEPDKALAGMTKTIHASLAGLLLLTLLLHVAGALRHHFWLRDDVLRRMLPGQARRAGRSKP</sequence>
<keyword evidence="7" id="KW-0479">Metal-binding</keyword>
<keyword evidence="6 13" id="KW-0812">Transmembrane</keyword>
<evidence type="ECO:0000256" key="3">
    <source>
        <dbReference type="ARBA" id="ARBA00022448"/>
    </source>
</evidence>
<keyword evidence="4" id="KW-1003">Cell membrane</keyword>
<organism evidence="15 16">
    <name type="scientific">Marinobacterium aestuariivivens</name>
    <dbReference type="NCBI Taxonomy" id="1698799"/>
    <lineage>
        <taxon>Bacteria</taxon>
        <taxon>Pseudomonadati</taxon>
        <taxon>Pseudomonadota</taxon>
        <taxon>Gammaproteobacteria</taxon>
        <taxon>Oceanospirillales</taxon>
        <taxon>Oceanospirillaceae</taxon>
        <taxon>Marinobacterium</taxon>
    </lineage>
</organism>
<dbReference type="SUPFAM" id="SSF81342">
    <property type="entry name" value="Transmembrane di-heme cytochromes"/>
    <property type="match status" value="1"/>
</dbReference>
<evidence type="ECO:0000256" key="1">
    <source>
        <dbReference type="ARBA" id="ARBA00001970"/>
    </source>
</evidence>
<evidence type="ECO:0000256" key="11">
    <source>
        <dbReference type="ARBA" id="ARBA00023136"/>
    </source>
</evidence>
<reference evidence="16" key="1">
    <citation type="journal article" date="2019" name="Int. J. Syst. Evol. Microbiol.">
        <title>The Global Catalogue of Microorganisms (GCM) 10K type strain sequencing project: providing services to taxonomists for standard genome sequencing and annotation.</title>
        <authorList>
            <consortium name="The Broad Institute Genomics Platform"/>
            <consortium name="The Broad Institute Genome Sequencing Center for Infectious Disease"/>
            <person name="Wu L."/>
            <person name="Ma J."/>
        </authorList>
    </citation>
    <scope>NUCLEOTIDE SEQUENCE [LARGE SCALE GENOMIC DNA]</scope>
    <source>
        <strain evidence="16">NBRC 111756</strain>
    </source>
</reference>
<evidence type="ECO:0000256" key="5">
    <source>
        <dbReference type="ARBA" id="ARBA00022617"/>
    </source>
</evidence>
<dbReference type="InterPro" id="IPR016174">
    <property type="entry name" value="Di-haem_cyt_TM"/>
</dbReference>
<comment type="similarity">
    <text evidence="12">Belongs to the cytochrome b561 family.</text>
</comment>
<gene>
    <name evidence="15" type="ORF">ACFQDL_14500</name>
</gene>
<dbReference type="Proteomes" id="UP001596422">
    <property type="component" value="Unassembled WGS sequence"/>
</dbReference>
<evidence type="ECO:0000256" key="7">
    <source>
        <dbReference type="ARBA" id="ARBA00022723"/>
    </source>
</evidence>
<comment type="subcellular location">
    <subcellularLocation>
        <location evidence="2">Cell membrane</location>
        <topology evidence="2">Multi-pass membrane protein</topology>
    </subcellularLocation>
</comment>
<dbReference type="EMBL" id="JBHSWE010000001">
    <property type="protein sequence ID" value="MFC6671143.1"/>
    <property type="molecule type" value="Genomic_DNA"/>
</dbReference>
<evidence type="ECO:0000259" key="14">
    <source>
        <dbReference type="Pfam" id="PF01292"/>
    </source>
</evidence>
<evidence type="ECO:0000256" key="2">
    <source>
        <dbReference type="ARBA" id="ARBA00004651"/>
    </source>
</evidence>
<dbReference type="Pfam" id="PF01292">
    <property type="entry name" value="Ni_hydr_CYTB"/>
    <property type="match status" value="1"/>
</dbReference>
<evidence type="ECO:0000256" key="12">
    <source>
        <dbReference type="ARBA" id="ARBA00037975"/>
    </source>
</evidence>
<evidence type="ECO:0000313" key="15">
    <source>
        <dbReference type="EMBL" id="MFC6671143.1"/>
    </source>
</evidence>
<proteinExistence type="inferred from homology"/>
<keyword evidence="5" id="KW-0349">Heme</keyword>
<evidence type="ECO:0000313" key="16">
    <source>
        <dbReference type="Proteomes" id="UP001596422"/>
    </source>
</evidence>
<feature type="domain" description="Cytochrome b561 bacterial/Ni-hydrogenase" evidence="14">
    <location>
        <begin position="4"/>
        <end position="63"/>
    </location>
</feature>
<keyword evidence="10" id="KW-0408">Iron</keyword>
<evidence type="ECO:0000256" key="8">
    <source>
        <dbReference type="ARBA" id="ARBA00022982"/>
    </source>
</evidence>
<dbReference type="InterPro" id="IPR011577">
    <property type="entry name" value="Cyt_b561_bac/Ni-Hgenase"/>
</dbReference>
<keyword evidence="16" id="KW-1185">Reference proteome</keyword>
<evidence type="ECO:0000256" key="6">
    <source>
        <dbReference type="ARBA" id="ARBA00022692"/>
    </source>
</evidence>
<dbReference type="InterPro" id="IPR052168">
    <property type="entry name" value="Cytochrome_b561_oxidase"/>
</dbReference>
<dbReference type="PANTHER" id="PTHR30529">
    <property type="entry name" value="CYTOCHROME B561"/>
    <property type="match status" value="1"/>
</dbReference>
<keyword evidence="8" id="KW-0249">Electron transport</keyword>
<feature type="transmembrane region" description="Helical" evidence="13">
    <location>
        <begin position="26"/>
        <end position="46"/>
    </location>
</feature>
<dbReference type="RefSeq" id="WP_379909653.1">
    <property type="nucleotide sequence ID" value="NZ_JBHSWE010000001.1"/>
</dbReference>
<keyword evidence="3" id="KW-0813">Transport</keyword>
<protein>
    <submittedName>
        <fullName evidence="15">Cytochrome b</fullName>
    </submittedName>
</protein>
<keyword evidence="9 13" id="KW-1133">Transmembrane helix</keyword>
<comment type="caution">
    <text evidence="15">The sequence shown here is derived from an EMBL/GenBank/DDBJ whole genome shotgun (WGS) entry which is preliminary data.</text>
</comment>
<evidence type="ECO:0000256" key="10">
    <source>
        <dbReference type="ARBA" id="ARBA00023004"/>
    </source>
</evidence>
<evidence type="ECO:0000256" key="9">
    <source>
        <dbReference type="ARBA" id="ARBA00022989"/>
    </source>
</evidence>
<name>A0ABW2A0X5_9GAMM</name>
<keyword evidence="11 13" id="KW-0472">Membrane</keyword>
<evidence type="ECO:0000256" key="4">
    <source>
        <dbReference type="ARBA" id="ARBA00022475"/>
    </source>
</evidence>